<feature type="region of interest" description="Disordered" evidence="5">
    <location>
        <begin position="1424"/>
        <end position="1476"/>
    </location>
</feature>
<dbReference type="SMART" id="SM00249">
    <property type="entry name" value="PHD"/>
    <property type="match status" value="1"/>
</dbReference>
<feature type="compositionally biased region" description="Basic and acidic residues" evidence="5">
    <location>
        <begin position="570"/>
        <end position="580"/>
    </location>
</feature>
<evidence type="ECO:0000256" key="3">
    <source>
        <dbReference type="ARBA" id="ARBA00022833"/>
    </source>
</evidence>
<evidence type="ECO:0000313" key="8">
    <source>
        <dbReference type="Proteomes" id="UP001347796"/>
    </source>
</evidence>
<feature type="region of interest" description="Disordered" evidence="5">
    <location>
        <begin position="797"/>
        <end position="824"/>
    </location>
</feature>
<dbReference type="InterPro" id="IPR046341">
    <property type="entry name" value="SET_dom_sf"/>
</dbReference>
<evidence type="ECO:0000256" key="5">
    <source>
        <dbReference type="SAM" id="MobiDB-lite"/>
    </source>
</evidence>
<dbReference type="InterPro" id="IPR019786">
    <property type="entry name" value="Zinc_finger_PHD-type_CS"/>
</dbReference>
<feature type="region of interest" description="Disordered" evidence="5">
    <location>
        <begin position="1557"/>
        <end position="1634"/>
    </location>
</feature>
<feature type="compositionally biased region" description="Polar residues" evidence="5">
    <location>
        <begin position="1001"/>
        <end position="1032"/>
    </location>
</feature>
<organism evidence="7 8">
    <name type="scientific">Patella caerulea</name>
    <name type="common">Rayed Mediterranean limpet</name>
    <dbReference type="NCBI Taxonomy" id="87958"/>
    <lineage>
        <taxon>Eukaryota</taxon>
        <taxon>Metazoa</taxon>
        <taxon>Spiralia</taxon>
        <taxon>Lophotrochozoa</taxon>
        <taxon>Mollusca</taxon>
        <taxon>Gastropoda</taxon>
        <taxon>Patellogastropoda</taxon>
        <taxon>Patelloidea</taxon>
        <taxon>Patellidae</taxon>
        <taxon>Patella</taxon>
    </lineage>
</organism>
<feature type="compositionally biased region" description="Polar residues" evidence="5">
    <location>
        <begin position="1114"/>
        <end position="1133"/>
    </location>
</feature>
<dbReference type="GO" id="GO:0008270">
    <property type="term" value="F:zinc ion binding"/>
    <property type="evidence" value="ECO:0007669"/>
    <property type="project" value="UniProtKB-KW"/>
</dbReference>
<feature type="compositionally biased region" description="Basic residues" evidence="5">
    <location>
        <begin position="684"/>
        <end position="698"/>
    </location>
</feature>
<dbReference type="PROSITE" id="PS01359">
    <property type="entry name" value="ZF_PHD_1"/>
    <property type="match status" value="1"/>
</dbReference>
<feature type="compositionally biased region" description="Low complexity" evidence="5">
    <location>
        <begin position="1076"/>
        <end position="1089"/>
    </location>
</feature>
<dbReference type="PROSITE" id="PS50280">
    <property type="entry name" value="SET"/>
    <property type="match status" value="1"/>
</dbReference>
<keyword evidence="4" id="KW-0156">Chromatin regulator</keyword>
<dbReference type="GO" id="GO:0006325">
    <property type="term" value="P:chromatin organization"/>
    <property type="evidence" value="ECO:0007669"/>
    <property type="project" value="UniProtKB-KW"/>
</dbReference>
<feature type="region of interest" description="Disordered" evidence="5">
    <location>
        <begin position="1001"/>
        <end position="1041"/>
    </location>
</feature>
<evidence type="ECO:0000256" key="1">
    <source>
        <dbReference type="ARBA" id="ARBA00022723"/>
    </source>
</evidence>
<dbReference type="GO" id="GO:0034967">
    <property type="term" value="C:Set3 complex"/>
    <property type="evidence" value="ECO:0007669"/>
    <property type="project" value="TreeGrafter"/>
</dbReference>
<dbReference type="InterPro" id="IPR001965">
    <property type="entry name" value="Znf_PHD"/>
</dbReference>
<gene>
    <name evidence="7" type="ORF">SNE40_015481</name>
</gene>
<feature type="region of interest" description="Disordered" evidence="5">
    <location>
        <begin position="858"/>
        <end position="880"/>
    </location>
</feature>
<dbReference type="Gene3D" id="2.170.270.10">
    <property type="entry name" value="SET domain"/>
    <property type="match status" value="1"/>
</dbReference>
<evidence type="ECO:0000259" key="6">
    <source>
        <dbReference type="PROSITE" id="PS50280"/>
    </source>
</evidence>
<dbReference type="EMBL" id="JAZGQO010000010">
    <property type="protein sequence ID" value="KAK6177366.1"/>
    <property type="molecule type" value="Genomic_DNA"/>
</dbReference>
<keyword evidence="1" id="KW-0479">Metal-binding</keyword>
<dbReference type="Pfam" id="PF20826">
    <property type="entry name" value="PHD_5"/>
    <property type="match status" value="1"/>
</dbReference>
<feature type="compositionally biased region" description="Low complexity" evidence="5">
    <location>
        <begin position="1620"/>
        <end position="1634"/>
    </location>
</feature>
<feature type="compositionally biased region" description="Basic and acidic residues" evidence="5">
    <location>
        <begin position="1136"/>
        <end position="1152"/>
    </location>
</feature>
<feature type="region of interest" description="Disordered" evidence="5">
    <location>
        <begin position="1261"/>
        <end position="1322"/>
    </location>
</feature>
<feature type="compositionally biased region" description="Polar residues" evidence="5">
    <location>
        <begin position="1557"/>
        <end position="1566"/>
    </location>
</feature>
<name>A0AAN8JK27_PATCE</name>
<dbReference type="Proteomes" id="UP001347796">
    <property type="component" value="Unassembled WGS sequence"/>
</dbReference>
<dbReference type="CDD" id="cd15550">
    <property type="entry name" value="PHD_MLL5"/>
    <property type="match status" value="1"/>
</dbReference>
<feature type="compositionally biased region" description="Basic and acidic residues" evidence="5">
    <location>
        <begin position="626"/>
        <end position="677"/>
    </location>
</feature>
<feature type="compositionally biased region" description="Low complexity" evidence="5">
    <location>
        <begin position="1261"/>
        <end position="1277"/>
    </location>
</feature>
<feature type="region of interest" description="Disordered" evidence="5">
    <location>
        <begin position="1074"/>
        <end position="1093"/>
    </location>
</feature>
<feature type="compositionally biased region" description="Pro residues" evidence="5">
    <location>
        <begin position="543"/>
        <end position="554"/>
    </location>
</feature>
<dbReference type="FunFam" id="3.30.40.10:FF:000150">
    <property type="entry name" value="Inactive histone-lysine N-methyltransferase 2E"/>
    <property type="match status" value="1"/>
</dbReference>
<dbReference type="InterPro" id="IPR011011">
    <property type="entry name" value="Znf_FYVE_PHD"/>
</dbReference>
<reference evidence="7 8" key="1">
    <citation type="submission" date="2024-01" db="EMBL/GenBank/DDBJ databases">
        <title>The genome of the rayed Mediterranean limpet Patella caerulea (Linnaeus, 1758).</title>
        <authorList>
            <person name="Anh-Thu Weber A."/>
            <person name="Halstead-Nussloch G."/>
        </authorList>
    </citation>
    <scope>NUCLEOTIDE SEQUENCE [LARGE SCALE GENOMIC DNA]</scope>
    <source>
        <strain evidence="7">AATW-2023a</strain>
        <tissue evidence="7">Whole specimen</tissue>
    </source>
</reference>
<feature type="compositionally biased region" description="Pro residues" evidence="5">
    <location>
        <begin position="1459"/>
        <end position="1469"/>
    </location>
</feature>
<dbReference type="PANTHER" id="PTHR46462">
    <property type="entry name" value="UPSET, ISOFORM A"/>
    <property type="match status" value="1"/>
</dbReference>
<evidence type="ECO:0000256" key="4">
    <source>
        <dbReference type="ARBA" id="ARBA00022853"/>
    </source>
</evidence>
<feature type="compositionally biased region" description="Polar residues" evidence="5">
    <location>
        <begin position="1313"/>
        <end position="1322"/>
    </location>
</feature>
<dbReference type="GO" id="GO:0006355">
    <property type="term" value="P:regulation of DNA-templated transcription"/>
    <property type="evidence" value="ECO:0007669"/>
    <property type="project" value="TreeGrafter"/>
</dbReference>
<protein>
    <recommendedName>
        <fullName evidence="6">SET domain-containing protein</fullName>
    </recommendedName>
</protein>
<feature type="compositionally biased region" description="Polar residues" evidence="5">
    <location>
        <begin position="699"/>
        <end position="714"/>
    </location>
</feature>
<dbReference type="Pfam" id="PF00856">
    <property type="entry name" value="SET"/>
    <property type="match status" value="1"/>
</dbReference>
<proteinExistence type="predicted"/>
<feature type="region of interest" description="Disordered" evidence="5">
    <location>
        <begin position="476"/>
        <end position="500"/>
    </location>
</feature>
<feature type="compositionally biased region" description="Low complexity" evidence="5">
    <location>
        <begin position="1567"/>
        <end position="1585"/>
    </location>
</feature>
<feature type="compositionally biased region" description="Low complexity" evidence="5">
    <location>
        <begin position="1296"/>
        <end position="1312"/>
    </location>
</feature>
<keyword evidence="3" id="KW-0862">Zinc</keyword>
<feature type="region of interest" description="Disordered" evidence="5">
    <location>
        <begin position="18"/>
        <end position="38"/>
    </location>
</feature>
<keyword evidence="8" id="KW-1185">Reference proteome</keyword>
<feature type="region of interest" description="Disordered" evidence="5">
    <location>
        <begin position="1098"/>
        <end position="1153"/>
    </location>
</feature>
<dbReference type="InterPro" id="IPR013083">
    <property type="entry name" value="Znf_RING/FYVE/PHD"/>
</dbReference>
<keyword evidence="2" id="KW-0863">Zinc-finger</keyword>
<feature type="region of interest" description="Disordered" evidence="5">
    <location>
        <begin position="892"/>
        <end position="935"/>
    </location>
</feature>
<comment type="caution">
    <text evidence="7">The sequence shown here is derived from an EMBL/GenBank/DDBJ whole genome shotgun (WGS) entry which is preliminary data.</text>
</comment>
<dbReference type="SMART" id="SM00317">
    <property type="entry name" value="SET"/>
    <property type="match status" value="1"/>
</dbReference>
<dbReference type="SUPFAM" id="SSF82199">
    <property type="entry name" value="SET domain"/>
    <property type="match status" value="1"/>
</dbReference>
<evidence type="ECO:0000256" key="2">
    <source>
        <dbReference type="ARBA" id="ARBA00022771"/>
    </source>
</evidence>
<feature type="region of interest" description="Disordered" evidence="5">
    <location>
        <begin position="1349"/>
        <end position="1381"/>
    </location>
</feature>
<feature type="compositionally biased region" description="Basic and acidic residues" evidence="5">
    <location>
        <begin position="592"/>
        <end position="613"/>
    </location>
</feature>
<feature type="region of interest" description="Disordered" evidence="5">
    <location>
        <begin position="529"/>
        <end position="613"/>
    </location>
</feature>
<dbReference type="Gene3D" id="3.30.40.10">
    <property type="entry name" value="Zinc/RING finger domain, C3HC4 (zinc finger)"/>
    <property type="match status" value="1"/>
</dbReference>
<feature type="compositionally biased region" description="Low complexity" evidence="5">
    <location>
        <begin position="555"/>
        <end position="568"/>
    </location>
</feature>
<feature type="compositionally biased region" description="Low complexity" evidence="5">
    <location>
        <begin position="1597"/>
        <end position="1612"/>
    </location>
</feature>
<evidence type="ECO:0000313" key="7">
    <source>
        <dbReference type="EMBL" id="KAK6177366.1"/>
    </source>
</evidence>
<accession>A0AAN8JK27</accession>
<dbReference type="SUPFAM" id="SSF57903">
    <property type="entry name" value="FYVE/PHD zinc finger"/>
    <property type="match status" value="1"/>
</dbReference>
<dbReference type="CDD" id="cd10529">
    <property type="entry name" value="SET_SETD5-like"/>
    <property type="match status" value="1"/>
</dbReference>
<dbReference type="GO" id="GO:0070210">
    <property type="term" value="C:Rpd3L-Expanded complex"/>
    <property type="evidence" value="ECO:0007669"/>
    <property type="project" value="TreeGrafter"/>
</dbReference>
<feature type="domain" description="SET" evidence="6">
    <location>
        <begin position="324"/>
        <end position="441"/>
    </location>
</feature>
<feature type="compositionally biased region" description="Polar residues" evidence="5">
    <location>
        <begin position="905"/>
        <end position="919"/>
    </location>
</feature>
<feature type="region of interest" description="Disordered" evidence="5">
    <location>
        <begin position="626"/>
        <end position="714"/>
    </location>
</feature>
<dbReference type="PANTHER" id="PTHR46462:SF3">
    <property type="entry name" value="UPSET, ISOFORM A"/>
    <property type="match status" value="1"/>
</dbReference>
<sequence>MSIIVQLGALRSLAAGTDRTLSHPQHSTTYHDDSEMSPVSEEVHRRPVQTYPGCFGLPYQDHNYGAPPPVTPPPSPPPIKINGHIELIDDLSKPTVIAKEEIVDDSITRCICEFQHDDGYMICCDRCSVWQHIDCMGIDRNSIPDSYFCERCQIRPVDAERAKIIQARKKEEIANLDTSATDTDPEEVANRLAALNKKSPATKKVSKQRRNSKLKEKLSTKKTLKEKKGLKKEKENLKDGNLKVKFKTEKDGTQKPVKPKNRRTSQTVCKVNGESVIKSESTEKFEDAKENQYSRDVQELFSKSNVNGIHLDDLHSDSDRLLDQLWCLGQSKNHVIIEAKENILPGLAVLEYKGKVMLRQHFVENNLFFKKAHPHVLFYSKFEDIDLCIDSSCYGNKARYIRRSCSPNAEVRHLVEHGRIHFVIFSKKEIEKGEEITIPFDFNYQECLFCVECACLRNVCTVSKFWKKVSKNAQNKGVKKTRLKRPSGNSPAKTELSPLKSEILKIKESIQQSPPKVTKKAVHVETTTIKQEPKVIPEKAPVVAPPPVTAPTPTPASTTATTTTTTTTRVKHESGSDSHHAPHNSTTPETNSPEKHDMDENDHKLTREERKMNAIMKAFEKLEKREERRKEALARIDGHRKSQEEPKKVIPEVKTSSEDDCKAGSEETSDAKEEQPKPETPVKNQRKGRKRPLRRRSRVNSTSAAESVVSTDESSNSAVVTITQNSAPLPQTMSADISASNSSGFKFIKTKKHLFNEWLTEKGNDGKPAAVPPPLEVKVDETIFVPCLPSPRNAMEHLQRRNSQSSGSGRPGAESSRGSAKKRWLRQAMHEVPPSCDSGSASPVHGCTSPNPGMCSPTPGTTPAIGSPLHSVASPGSSPPIDFVTPLKKRRLARESLSQDAPVISTPSTNSPSVGQSTEPECRPDSTKRETIDIEELQGKNGFRPVLPTLDDDQPQSNVSKCYKTDSEDLENEKETLVPPIMRLSMETDILSESAENSHLSDVFSSDSNSALNITTDSGVETDTNNKTNIQTIPEKMEEDSDNVIAETEELISSAVKNNLNTQDNDLKTTSNKVISSQVQEQSTSSSSVDVEDEINSKLLTNSDEVRSKETLQEPVSNSTVTSCSDKLNNSVESMEVSKSDDHPSENRETESLSKVLTINTEESVDSSEVTTSCSVKVHLEKETDHVNVVESSDNCREIESTAIVNINELKIPPLSNIDKVESFGFVPQLTDKHTVLDPSECSNLNQSDWSVCDSTSEHVSSLTSDSTVSSTISSDVSSEHVMPSNTTQPHVMVPGSLSSSEDLSGLTSGESPTENNLPQSSASCNIAEQPCKKKVSLLEYRKRLKTKVKEPVKNQSSLPNNVHRIPTRVSGTGSLTHIRSRPLSLPSLPLFVDKNSKKNEVKQKKSWHGLSLTERLRQEFGVEASEEEIKSDEDKQLSASGVPPPPSVPHPGLAHSAAPPPPPPPPPKGNAGRIPSLLSIPTFATRPVPVPLQTASSGLVTLSPQSVLPLPPQAIVNPTAATIINYQAQNGGTITPQPSSSQAMVYPSSVNASSVFPSTQGTSPGYSASNKNSYNRYRRNSSPSQTNHKGGRENPYSSSHSYNNNNNNNHSSDSHTRSDWSSSRRSSYSSKYH</sequence>
<dbReference type="InterPro" id="IPR001214">
    <property type="entry name" value="SET_dom"/>
</dbReference>
<feature type="compositionally biased region" description="Basic and acidic residues" evidence="5">
    <location>
        <begin position="920"/>
        <end position="932"/>
    </location>
</feature>